<feature type="transmembrane region" description="Helical" evidence="2">
    <location>
        <begin position="69"/>
        <end position="92"/>
    </location>
</feature>
<dbReference type="VEuPathDB" id="CryptoDB:Cvel_26921"/>
<organism evidence="3">
    <name type="scientific">Chromera velia CCMP2878</name>
    <dbReference type="NCBI Taxonomy" id="1169474"/>
    <lineage>
        <taxon>Eukaryota</taxon>
        <taxon>Sar</taxon>
        <taxon>Alveolata</taxon>
        <taxon>Colpodellida</taxon>
        <taxon>Chromeraceae</taxon>
        <taxon>Chromera</taxon>
    </lineage>
</organism>
<evidence type="ECO:0000256" key="2">
    <source>
        <dbReference type="SAM" id="Phobius"/>
    </source>
</evidence>
<dbReference type="AlphaFoldDB" id="A0A0G4HF97"/>
<protein>
    <submittedName>
        <fullName evidence="3">Uncharacterized protein</fullName>
    </submittedName>
</protein>
<keyword evidence="2" id="KW-0472">Membrane</keyword>
<dbReference type="EMBL" id="CDMZ01002499">
    <property type="protein sequence ID" value="CEM42636.1"/>
    <property type="molecule type" value="Genomic_DNA"/>
</dbReference>
<feature type="compositionally biased region" description="Pro residues" evidence="1">
    <location>
        <begin position="323"/>
        <end position="332"/>
    </location>
</feature>
<feature type="compositionally biased region" description="Low complexity" evidence="1">
    <location>
        <begin position="210"/>
        <end position="222"/>
    </location>
</feature>
<feature type="region of interest" description="Disordered" evidence="1">
    <location>
        <begin position="176"/>
        <end position="332"/>
    </location>
</feature>
<proteinExistence type="predicted"/>
<keyword evidence="2" id="KW-0812">Transmembrane</keyword>
<reference evidence="3" key="1">
    <citation type="submission" date="2014-11" db="EMBL/GenBank/DDBJ databases">
        <authorList>
            <person name="Otto D Thomas"/>
            <person name="Naeem Raeece"/>
        </authorList>
    </citation>
    <scope>NUCLEOTIDE SEQUENCE</scope>
</reference>
<accession>A0A0G4HF97</accession>
<name>A0A0G4HF97_9ALVE</name>
<feature type="compositionally biased region" description="Basic and acidic residues" evidence="1">
    <location>
        <begin position="197"/>
        <end position="209"/>
    </location>
</feature>
<sequence length="332" mass="36287">MIEWPHVKELVLFANEQEWCMNSGACNFLNDATRSPAVARGVKYAGAVLVISVLADLITQATLFVLEFLWWTLMGLVSHLVLSPVFVILYCLGLRDLVEDQIVSPLLDTFSWRAHCEESWVASKLGTSHAVGGTNAQRQAWRASTKVAMRQIAHEARKKAGEVRFERQELIRLRTESMQNQQGSPVRPPPFPPTLDDTPRPVHRERHQEPPQAARRASPAQREQPRTERPDPPPAAAAPRGMPMNPDGDGDLFGGPPRGRVPQGDRDVFGGPPIRTMPQGPPTPQAGQEEAVVGGLMPPGAQGQGALRQRRGEGSGGGARPRSPSPYPEMGV</sequence>
<keyword evidence="2" id="KW-1133">Transmembrane helix</keyword>
<feature type="transmembrane region" description="Helical" evidence="2">
    <location>
        <begin position="44"/>
        <end position="63"/>
    </location>
</feature>
<gene>
    <name evidence="3" type="ORF">Cvel_26921</name>
</gene>
<evidence type="ECO:0000313" key="3">
    <source>
        <dbReference type="EMBL" id="CEM42636.1"/>
    </source>
</evidence>
<evidence type="ECO:0000256" key="1">
    <source>
        <dbReference type="SAM" id="MobiDB-lite"/>
    </source>
</evidence>